<gene>
    <name evidence="1" type="ORF">EAF64_00040</name>
</gene>
<dbReference type="AlphaFoldDB" id="A0A498L1C3"/>
<name>A0A498L1C3_9EURY</name>
<reference evidence="1 2" key="1">
    <citation type="submission" date="2019-01" db="EMBL/GenBank/DDBJ databases">
        <title>Halorientalis sp. F13-25 a new haloarchaeum isolated from hypersaline water.</title>
        <authorList>
            <person name="Ana D.-V."/>
            <person name="Cristina S.-P."/>
            <person name="Antonio V."/>
        </authorList>
    </citation>
    <scope>NUCLEOTIDE SEQUENCE [LARGE SCALE GENOMIC DNA]</scope>
    <source>
        <strain evidence="1 2">F13-25</strain>
    </source>
</reference>
<dbReference type="Proteomes" id="UP000289691">
    <property type="component" value="Unassembled WGS sequence"/>
</dbReference>
<comment type="caution">
    <text evidence="1">The sequence shown here is derived from an EMBL/GenBank/DDBJ whole genome shotgun (WGS) entry which is preliminary data.</text>
</comment>
<keyword evidence="2" id="KW-1185">Reference proteome</keyword>
<dbReference type="EMBL" id="RDFA01000001">
    <property type="protein sequence ID" value="RXK51081.1"/>
    <property type="molecule type" value="Genomic_DNA"/>
</dbReference>
<proteinExistence type="predicted"/>
<protein>
    <submittedName>
        <fullName evidence="1">Transcriptional regulator</fullName>
    </submittedName>
</protein>
<evidence type="ECO:0000313" key="1">
    <source>
        <dbReference type="EMBL" id="RXK51081.1"/>
    </source>
</evidence>
<evidence type="ECO:0000313" key="2">
    <source>
        <dbReference type="Proteomes" id="UP000289691"/>
    </source>
</evidence>
<dbReference type="RefSeq" id="WP_129066948.1">
    <property type="nucleotide sequence ID" value="NZ_RDFA01000001.1"/>
</dbReference>
<accession>A0A498L1C3</accession>
<sequence>MNDTTFDALADETRRAVLTDLLVESNPQPDGVGTQDDERTDGHADRAEMYHVHLPKLEACGLIEWHRASSEIVNGPRFDDARPLVEFAAEHTNSEKVTQR</sequence>
<organism evidence="1 2">
    <name type="scientific">Halorientalis pallida</name>
    <dbReference type="NCBI Taxonomy" id="2479928"/>
    <lineage>
        <taxon>Archaea</taxon>
        <taxon>Methanobacteriati</taxon>
        <taxon>Methanobacteriota</taxon>
        <taxon>Stenosarchaea group</taxon>
        <taxon>Halobacteria</taxon>
        <taxon>Halobacteriales</taxon>
        <taxon>Haloarculaceae</taxon>
        <taxon>Halorientalis</taxon>
    </lineage>
</organism>
<dbReference type="OrthoDB" id="241157at2157"/>